<reference evidence="8" key="1">
    <citation type="submission" date="2022-06" db="EMBL/GenBank/DDBJ databases">
        <authorList>
            <consortium name="SYNGENTA / RWTH Aachen University"/>
        </authorList>
    </citation>
    <scope>NUCLEOTIDE SEQUENCE</scope>
</reference>
<keyword evidence="2" id="KW-0812">Transmembrane</keyword>
<evidence type="ECO:0000256" key="4">
    <source>
        <dbReference type="ARBA" id="ARBA00023136"/>
    </source>
</evidence>
<dbReference type="EMBL" id="CALTRL010005833">
    <property type="protein sequence ID" value="CAH7687089.1"/>
    <property type="molecule type" value="Genomic_DNA"/>
</dbReference>
<proteinExistence type="predicted"/>
<keyword evidence="3" id="KW-1133">Transmembrane helix</keyword>
<evidence type="ECO:0000256" key="1">
    <source>
        <dbReference type="ARBA" id="ARBA00004370"/>
    </source>
</evidence>
<keyword evidence="4" id="KW-0472">Membrane</keyword>
<gene>
    <name evidence="8" type="ORF">PPACK8108_LOCUS21825</name>
</gene>
<feature type="region of interest" description="Disordered" evidence="6">
    <location>
        <begin position="1141"/>
        <end position="1174"/>
    </location>
</feature>
<name>A0AAV0BIP9_PHAPC</name>
<dbReference type="Pfam" id="PF07738">
    <property type="entry name" value="Sad1_UNC"/>
    <property type="match status" value="1"/>
</dbReference>
<feature type="region of interest" description="Disordered" evidence="6">
    <location>
        <begin position="240"/>
        <end position="483"/>
    </location>
</feature>
<dbReference type="GO" id="GO:0043495">
    <property type="term" value="F:protein-membrane adaptor activity"/>
    <property type="evidence" value="ECO:0007669"/>
    <property type="project" value="TreeGrafter"/>
</dbReference>
<dbReference type="PANTHER" id="PTHR12911:SF8">
    <property type="entry name" value="KLAROID PROTEIN-RELATED"/>
    <property type="match status" value="1"/>
</dbReference>
<dbReference type="InterPro" id="IPR045119">
    <property type="entry name" value="SUN1-5"/>
</dbReference>
<feature type="compositionally biased region" description="Polar residues" evidence="6">
    <location>
        <begin position="46"/>
        <end position="64"/>
    </location>
</feature>
<feature type="domain" description="SUN" evidence="7">
    <location>
        <begin position="957"/>
        <end position="1137"/>
    </location>
</feature>
<feature type="compositionally biased region" description="Polar residues" evidence="6">
    <location>
        <begin position="543"/>
        <end position="553"/>
    </location>
</feature>
<feature type="compositionally biased region" description="Basic residues" evidence="6">
    <location>
        <begin position="409"/>
        <end position="420"/>
    </location>
</feature>
<feature type="compositionally biased region" description="Polar residues" evidence="6">
    <location>
        <begin position="394"/>
        <end position="405"/>
    </location>
</feature>
<feature type="compositionally biased region" description="Low complexity" evidence="6">
    <location>
        <begin position="109"/>
        <end position="146"/>
    </location>
</feature>
<feature type="compositionally biased region" description="Low complexity" evidence="6">
    <location>
        <begin position="196"/>
        <end position="219"/>
    </location>
</feature>
<feature type="region of interest" description="Disordered" evidence="6">
    <location>
        <begin position="1080"/>
        <end position="1103"/>
    </location>
</feature>
<comment type="caution">
    <text evidence="8">The sequence shown here is derived from an EMBL/GenBank/DDBJ whole genome shotgun (WGS) entry which is preliminary data.</text>
</comment>
<feature type="compositionally biased region" description="Basic and acidic residues" evidence="6">
    <location>
        <begin position="325"/>
        <end position="342"/>
    </location>
</feature>
<keyword evidence="5" id="KW-0175">Coiled coil</keyword>
<dbReference type="InterPro" id="IPR012919">
    <property type="entry name" value="SUN_dom"/>
</dbReference>
<feature type="region of interest" description="Disordered" evidence="6">
    <location>
        <begin position="86"/>
        <end position="228"/>
    </location>
</feature>
<evidence type="ECO:0000256" key="2">
    <source>
        <dbReference type="ARBA" id="ARBA00022692"/>
    </source>
</evidence>
<protein>
    <submittedName>
        <fullName evidence="8">UNC-like C-terminal-domain-containing protein</fullName>
    </submittedName>
</protein>
<feature type="compositionally biased region" description="Acidic residues" evidence="6">
    <location>
        <begin position="369"/>
        <end position="378"/>
    </location>
</feature>
<comment type="subcellular location">
    <subcellularLocation>
        <location evidence="1">Membrane</location>
    </subcellularLocation>
</comment>
<feature type="region of interest" description="Disordered" evidence="6">
    <location>
        <begin position="531"/>
        <end position="559"/>
    </location>
</feature>
<dbReference type="GO" id="GO:0034993">
    <property type="term" value="C:meiotic nuclear membrane microtubule tethering complex"/>
    <property type="evidence" value="ECO:0007669"/>
    <property type="project" value="TreeGrafter"/>
</dbReference>
<keyword evidence="9" id="KW-1185">Reference proteome</keyword>
<feature type="compositionally biased region" description="Polar residues" evidence="6">
    <location>
        <begin position="269"/>
        <end position="292"/>
    </location>
</feature>
<dbReference type="AlphaFoldDB" id="A0AAV0BIP9"/>
<feature type="compositionally biased region" description="Polar residues" evidence="6">
    <location>
        <begin position="147"/>
        <end position="174"/>
    </location>
</feature>
<evidence type="ECO:0000256" key="3">
    <source>
        <dbReference type="ARBA" id="ARBA00022989"/>
    </source>
</evidence>
<feature type="region of interest" description="Disordered" evidence="6">
    <location>
        <begin position="23"/>
        <end position="74"/>
    </location>
</feature>
<feature type="compositionally biased region" description="Low complexity" evidence="6">
    <location>
        <begin position="24"/>
        <end position="38"/>
    </location>
</feature>
<evidence type="ECO:0000256" key="6">
    <source>
        <dbReference type="SAM" id="MobiDB-lite"/>
    </source>
</evidence>
<evidence type="ECO:0000256" key="5">
    <source>
        <dbReference type="SAM" id="Coils"/>
    </source>
</evidence>
<dbReference type="Proteomes" id="UP001153365">
    <property type="component" value="Unassembled WGS sequence"/>
</dbReference>
<dbReference type="Gene3D" id="2.60.120.260">
    <property type="entry name" value="Galactose-binding domain-like"/>
    <property type="match status" value="1"/>
</dbReference>
<dbReference type="PANTHER" id="PTHR12911">
    <property type="entry name" value="SAD1/UNC-84-LIKE PROTEIN-RELATED"/>
    <property type="match status" value="1"/>
</dbReference>
<organism evidence="8 9">
    <name type="scientific">Phakopsora pachyrhizi</name>
    <name type="common">Asian soybean rust disease fungus</name>
    <dbReference type="NCBI Taxonomy" id="170000"/>
    <lineage>
        <taxon>Eukaryota</taxon>
        <taxon>Fungi</taxon>
        <taxon>Dikarya</taxon>
        <taxon>Basidiomycota</taxon>
        <taxon>Pucciniomycotina</taxon>
        <taxon>Pucciniomycetes</taxon>
        <taxon>Pucciniales</taxon>
        <taxon>Phakopsoraceae</taxon>
        <taxon>Phakopsora</taxon>
    </lineage>
</organism>
<evidence type="ECO:0000313" key="8">
    <source>
        <dbReference type="EMBL" id="CAH7687089.1"/>
    </source>
</evidence>
<feature type="coiled-coil region" evidence="5">
    <location>
        <begin position="790"/>
        <end position="817"/>
    </location>
</feature>
<evidence type="ECO:0000313" key="9">
    <source>
        <dbReference type="Proteomes" id="UP001153365"/>
    </source>
</evidence>
<sequence>MFSSDTPVQTRRKSFRAFTNQLVNRNNTHNQQPHTQQHQQDRQPPSEESINTNGQQPQATVNNNGIGGQPEDQRLPSASLILGHRSRINPRLPRPSNLPTVPLSYAYGSTTTTTNQTTNNNNNSSTSSSSSSTSTNNNIHSPSSSSILKTHSTKQSMSIDTTSNNITSDLNSGKKQSEPAHVRYARLNQRLQNTGSVSSTLPSSRKPSSSNRSHSTNHNPIPPTNRNPINIASAFEKARWAANPDQQPRKEQAQTESIESQPLRRVQSRENQPLDSVTNDPNLSPDPNSSFGSRKRRKSRRLLDPSYKYRPGDSASSDSEAGEGIADKRNRREQGKKNRTDNEDYSPQLNPPNQNRKQKRRRNSRQSFDSDDVTDSDLDTGPGIAATRPKRNSSLKSNQNTSRPEQPTRRKRDGTKRKKANHEDPDAQTDSQDGGDDRRSVDAEPSPLLAPKAPDNEINDQNMSDSEPAATFFMAKPSSDRLPHDLPGDTVTEESSRLTNLGFSNDSYDFAEEERIVKDLEVQNKNRKPLTVESSHFHKRAESSLSNSSMIDHQSNRGDSGIREIEEVLASNRASQSRPRLLPIQQPFRQKASVPPITEENESDYREISLEPNSQPTVSFGDKLGRSLNRLRSSLFGRKAFWNQLFWSSIIIAFISALLYNSYRTGDLSVFGWPWYSSRHSDRPIYSAPKEEIQGMEQLISRLTSLESTVSKISLDHAKDSNQMFKDMERDRVQLDDKVDRLEVRFEIESNQNMKRFGNQVMKDVGDEIKTVKREIEGIKVGRKDDRKEGELLRLKIKDLDQQLDSLTSKQQALSAASKVLNMGLTKDEVKRLISETIDQDRLRKIVAEQVFNQIQADESFLTRSEIGKLLDSELKTIGVGFENQLNSKVSNLKEDLITNLNRPGSPGMIFNKKNGNQKIESPEEMISTVEGMIDEALERYSNDRLSKRDFALYSGGGRVIPHLTSPTYEVRPKTTAHRLIAFLTGTESVIKGRSPVTALSPESDIGMCWPFEGSMGQIGIQLSRRIFVQEVSIEHVSKHLAFELDSAPREVEIWSTDGSERLGSGTYDPFSDQRIQTIKVERPPGRTKESEEVEEREGDSEAKPEFRSGVVVKFLSNHGNQFYSCIYRVRVHGMMESEVIDESSSNSSSLKLNSNEEDPDQAVPKFNQQDQMN</sequence>
<feature type="compositionally biased region" description="Low complexity" evidence="6">
    <location>
        <begin position="1143"/>
        <end position="1154"/>
    </location>
</feature>
<accession>A0AAV0BIP9</accession>
<feature type="compositionally biased region" description="Basic and acidic residues" evidence="6">
    <location>
        <begin position="1080"/>
        <end position="1091"/>
    </location>
</feature>
<dbReference type="PROSITE" id="PS51469">
    <property type="entry name" value="SUN"/>
    <property type="match status" value="1"/>
</dbReference>
<evidence type="ECO:0000259" key="7">
    <source>
        <dbReference type="PROSITE" id="PS51469"/>
    </source>
</evidence>